<dbReference type="Gene3D" id="1.20.1610.10">
    <property type="entry name" value="alpha-1,2-mannosidases domains"/>
    <property type="match status" value="1"/>
</dbReference>
<feature type="domain" description="Glycosyl hydrolase family 92" evidence="5">
    <location>
        <begin position="265"/>
        <end position="728"/>
    </location>
</feature>
<dbReference type="NCBIfam" id="TIGR01180">
    <property type="entry name" value="aman2_put"/>
    <property type="match status" value="1"/>
</dbReference>
<name>A0A2P8CH05_9BACT</name>
<dbReference type="RefSeq" id="WP_106540863.1">
    <property type="nucleotide sequence ID" value="NZ_BLAU01000001.1"/>
</dbReference>
<comment type="subunit">
    <text evidence="2">Monomer.</text>
</comment>
<dbReference type="Gene3D" id="2.70.98.10">
    <property type="match status" value="1"/>
</dbReference>
<organism evidence="7 8">
    <name type="scientific">Prolixibacter denitrificans</name>
    <dbReference type="NCBI Taxonomy" id="1541063"/>
    <lineage>
        <taxon>Bacteria</taxon>
        <taxon>Pseudomonadati</taxon>
        <taxon>Bacteroidota</taxon>
        <taxon>Bacteroidia</taxon>
        <taxon>Marinilabiliales</taxon>
        <taxon>Prolixibacteraceae</taxon>
        <taxon>Prolixibacter</taxon>
    </lineage>
</organism>
<dbReference type="GO" id="GO:0005829">
    <property type="term" value="C:cytosol"/>
    <property type="evidence" value="ECO:0007669"/>
    <property type="project" value="TreeGrafter"/>
</dbReference>
<feature type="chain" id="PRO_5015172266" evidence="4">
    <location>
        <begin position="19"/>
        <end position="736"/>
    </location>
</feature>
<dbReference type="PANTHER" id="PTHR12143">
    <property type="entry name" value="PEPTIDE N-GLYCANASE PNGASE -RELATED"/>
    <property type="match status" value="1"/>
</dbReference>
<dbReference type="GO" id="GO:0000224">
    <property type="term" value="F:peptide-N4-(N-acetyl-beta-glucosaminyl)asparagine amidase activity"/>
    <property type="evidence" value="ECO:0007669"/>
    <property type="project" value="TreeGrafter"/>
</dbReference>
<dbReference type="AlphaFoldDB" id="A0A2P8CH05"/>
<keyword evidence="4" id="KW-0732">Signal</keyword>
<dbReference type="PANTHER" id="PTHR12143:SF39">
    <property type="entry name" value="SECRETED PROTEIN"/>
    <property type="match status" value="1"/>
</dbReference>
<dbReference type="InterPro" id="IPR005887">
    <property type="entry name" value="GH92_a_mannosidase_put"/>
</dbReference>
<dbReference type="GO" id="GO:0005975">
    <property type="term" value="P:carbohydrate metabolic process"/>
    <property type="evidence" value="ECO:0007669"/>
    <property type="project" value="InterPro"/>
</dbReference>
<evidence type="ECO:0000313" key="7">
    <source>
        <dbReference type="EMBL" id="PSK84251.1"/>
    </source>
</evidence>
<comment type="caution">
    <text evidence="7">The sequence shown here is derived from an EMBL/GenBank/DDBJ whole genome shotgun (WGS) entry which is preliminary data.</text>
</comment>
<protein>
    <submittedName>
        <fullName evidence="7">Putative alpha-1,2-mannosidase</fullName>
    </submittedName>
</protein>
<evidence type="ECO:0000313" key="8">
    <source>
        <dbReference type="Proteomes" id="UP000240621"/>
    </source>
</evidence>
<evidence type="ECO:0000259" key="6">
    <source>
        <dbReference type="Pfam" id="PF17678"/>
    </source>
</evidence>
<dbReference type="InterPro" id="IPR012939">
    <property type="entry name" value="Glyco_hydro_92"/>
</dbReference>
<proteinExistence type="predicted"/>
<dbReference type="InterPro" id="IPR050883">
    <property type="entry name" value="PNGase"/>
</dbReference>
<accession>A0A2P8CH05</accession>
<evidence type="ECO:0000256" key="2">
    <source>
        <dbReference type="ARBA" id="ARBA00011245"/>
    </source>
</evidence>
<gene>
    <name evidence="7" type="ORF">CLV93_10235</name>
</gene>
<keyword evidence="3" id="KW-0106">Calcium</keyword>
<evidence type="ECO:0000256" key="3">
    <source>
        <dbReference type="ARBA" id="ARBA00022837"/>
    </source>
</evidence>
<sequence length="736" mass="82520">MIRNILPLLTGIMLLAVACQPTKKTVQQPERLTDFVNPFIGTAGHGHTYPGAAYPFGQIQLSPDNGVSGWDWCSGYHYSDSIISGFSNLHLSGTGIGDLADLSFLPVNEPVTYKPGEKNADFTKKYAATFSHDEEMASPGYYAVTLQDRDVRAEMTVTERSGWQRYTFPDEGEHNIMLNLGFAINWDKPYETAITVVDDHTITGKRFSHGWAADQHVFFVARFSAPIQKSKIFDAPTDTEKVGVFTFGENQVMVKVAVSSVSVDNAMANLASAPDNWDFDAVHQAASDAWEKELDKVRIKSSDPDQKTTFYTALYHTMVAPALFSDRNGDFKGVDGSTMRADGYKRYTVFSLWDTYRALHPLFTFMHRDRVNDMVKTMLDHYRQTGLLPVWELEGNETFCMVGNSCVPVVGEAILKNIGDFNREEAYEAMKNTMMSDRDGLDYYKKLGYIPADKVNESVSKLLEYAIDDYSVALVAKKLGKTDDYNYFLKRSRNFKNIFDPKTGFFRGKKLDGSWTGDFDPAYSKHRQSDYTEGNAWQYLWEVPQDVPGLIDLLGGKKAFADKLDTLFALKQGVKGAEASPDISGLIGGYAQGNEPGHHITYLFNYAGEPWRTQELNRQIQTEMYYNAPDGLCGNEDCGQMSAWYVFSALGFYPVSPSDQQYQLGSPIVQEAQITVAPGKVFTVKAPNASEDNLYVQSVKLNGQELHRSYITQDEIMNGDTLVFDMGPEPNKQLFQ</sequence>
<dbReference type="PROSITE" id="PS51257">
    <property type="entry name" value="PROKAR_LIPOPROTEIN"/>
    <property type="match status" value="1"/>
</dbReference>
<dbReference type="OrthoDB" id="9762711at2"/>
<dbReference type="EMBL" id="PYGC01000002">
    <property type="protein sequence ID" value="PSK84251.1"/>
    <property type="molecule type" value="Genomic_DNA"/>
</dbReference>
<dbReference type="Gene3D" id="1.20.1050.60">
    <property type="entry name" value="alpha-1,2-mannosidase"/>
    <property type="match status" value="1"/>
</dbReference>
<dbReference type="InterPro" id="IPR041371">
    <property type="entry name" value="GH92_N"/>
</dbReference>
<dbReference type="Gene3D" id="3.30.2080.10">
    <property type="entry name" value="GH92 mannosidase domain"/>
    <property type="match status" value="1"/>
</dbReference>
<evidence type="ECO:0000259" key="5">
    <source>
        <dbReference type="Pfam" id="PF07971"/>
    </source>
</evidence>
<dbReference type="Proteomes" id="UP000240621">
    <property type="component" value="Unassembled WGS sequence"/>
</dbReference>
<evidence type="ECO:0000256" key="1">
    <source>
        <dbReference type="ARBA" id="ARBA00001913"/>
    </source>
</evidence>
<dbReference type="Pfam" id="PF17678">
    <property type="entry name" value="Glyco_hydro_92N"/>
    <property type="match status" value="1"/>
</dbReference>
<dbReference type="GO" id="GO:0006516">
    <property type="term" value="P:glycoprotein catabolic process"/>
    <property type="evidence" value="ECO:0007669"/>
    <property type="project" value="TreeGrafter"/>
</dbReference>
<evidence type="ECO:0000256" key="4">
    <source>
        <dbReference type="SAM" id="SignalP"/>
    </source>
</evidence>
<dbReference type="InterPro" id="IPR008928">
    <property type="entry name" value="6-hairpin_glycosidase_sf"/>
</dbReference>
<reference evidence="7 8" key="1">
    <citation type="submission" date="2018-03" db="EMBL/GenBank/DDBJ databases">
        <title>Genomic Encyclopedia of Archaeal and Bacterial Type Strains, Phase II (KMG-II): from individual species to whole genera.</title>
        <authorList>
            <person name="Goeker M."/>
        </authorList>
    </citation>
    <scope>NUCLEOTIDE SEQUENCE [LARGE SCALE GENOMIC DNA]</scope>
    <source>
        <strain evidence="7 8">DSM 27267</strain>
    </source>
</reference>
<feature type="signal peptide" evidence="4">
    <location>
        <begin position="1"/>
        <end position="18"/>
    </location>
</feature>
<dbReference type="InterPro" id="IPR014718">
    <property type="entry name" value="GH-type_carb-bd"/>
</dbReference>
<dbReference type="SUPFAM" id="SSF48208">
    <property type="entry name" value="Six-hairpin glycosidases"/>
    <property type="match status" value="1"/>
</dbReference>
<comment type="cofactor">
    <cofactor evidence="1">
        <name>Ca(2+)</name>
        <dbReference type="ChEBI" id="CHEBI:29108"/>
    </cofactor>
</comment>
<dbReference type="Pfam" id="PF07971">
    <property type="entry name" value="Glyco_hydro_92"/>
    <property type="match status" value="1"/>
</dbReference>
<dbReference type="GO" id="GO:0030246">
    <property type="term" value="F:carbohydrate binding"/>
    <property type="evidence" value="ECO:0007669"/>
    <property type="project" value="InterPro"/>
</dbReference>
<dbReference type="FunFam" id="3.30.2080.10:FF:000001">
    <property type="entry name" value="Alpha-1,2-mannosidase subfamily"/>
    <property type="match status" value="1"/>
</dbReference>
<feature type="domain" description="Glycosyl hydrolase family 92 N-terminal" evidence="6">
    <location>
        <begin position="35"/>
        <end position="259"/>
    </location>
</feature>